<evidence type="ECO:0000256" key="1">
    <source>
        <dbReference type="ARBA" id="ARBA00007532"/>
    </source>
</evidence>
<keyword evidence="10" id="KW-1185">Reference proteome</keyword>
<feature type="binding site" evidence="5">
    <location>
        <begin position="320"/>
        <end position="323"/>
    </location>
    <ligand>
        <name>FAD</name>
        <dbReference type="ChEBI" id="CHEBI:57692"/>
    </ligand>
</feature>
<feature type="binding site" evidence="5">
    <location>
        <position position="276"/>
    </location>
    <ligand>
        <name>NAD(+)</name>
        <dbReference type="ChEBI" id="CHEBI:57540"/>
    </ligand>
</feature>
<dbReference type="GO" id="GO:0004497">
    <property type="term" value="F:monooxygenase activity"/>
    <property type="evidence" value="ECO:0007669"/>
    <property type="project" value="UniProtKB-KW"/>
</dbReference>
<feature type="disulfide bond" description="Redox-active" evidence="6">
    <location>
        <begin position="42"/>
        <end position="47"/>
    </location>
</feature>
<dbReference type="InterPro" id="IPR023753">
    <property type="entry name" value="FAD/NAD-binding_dom"/>
</dbReference>
<name>A0A5Q2FBB1_9ACTN</name>
<evidence type="ECO:0000256" key="6">
    <source>
        <dbReference type="PIRSR" id="PIRSR000350-4"/>
    </source>
</evidence>
<dbReference type="PIRSF" id="PIRSF000350">
    <property type="entry name" value="Mercury_reductase_MerA"/>
    <property type="match status" value="1"/>
</dbReference>
<dbReference type="PRINTS" id="PR00368">
    <property type="entry name" value="FADPNR"/>
</dbReference>
<proteinExistence type="inferred from homology"/>
<keyword evidence="5" id="KW-0547">Nucleotide-binding</keyword>
<evidence type="ECO:0000256" key="3">
    <source>
        <dbReference type="ARBA" id="ARBA00022827"/>
    </source>
</evidence>
<comment type="cofactor">
    <cofactor evidence="5">
        <name>FAD</name>
        <dbReference type="ChEBI" id="CHEBI:57692"/>
    </cofactor>
    <text evidence="5">Binds 1 FAD per subunit.</text>
</comment>
<dbReference type="PANTHER" id="PTHR22912">
    <property type="entry name" value="DISULFIDE OXIDOREDUCTASE"/>
    <property type="match status" value="1"/>
</dbReference>
<dbReference type="GO" id="GO:0004148">
    <property type="term" value="F:dihydrolipoyl dehydrogenase (NADH) activity"/>
    <property type="evidence" value="ECO:0007669"/>
    <property type="project" value="TreeGrafter"/>
</dbReference>
<dbReference type="SUPFAM" id="SSF55424">
    <property type="entry name" value="FAD/NAD-linked reductases, dimerisation (C-terminal) domain"/>
    <property type="match status" value="1"/>
</dbReference>
<feature type="domain" description="Pyridine nucleotide-disulphide oxidoreductase dimerisation" evidence="7">
    <location>
        <begin position="353"/>
        <end position="459"/>
    </location>
</feature>
<dbReference type="InterPro" id="IPR050151">
    <property type="entry name" value="Class-I_Pyr_Nuc-Dis_Oxidored"/>
</dbReference>
<evidence type="ECO:0000256" key="2">
    <source>
        <dbReference type="ARBA" id="ARBA00022630"/>
    </source>
</evidence>
<feature type="domain" description="FAD/NAD(P)-binding" evidence="8">
    <location>
        <begin position="4"/>
        <end position="329"/>
    </location>
</feature>
<dbReference type="GO" id="GO:0006103">
    <property type="term" value="P:2-oxoglutarate metabolic process"/>
    <property type="evidence" value="ECO:0007669"/>
    <property type="project" value="TreeGrafter"/>
</dbReference>
<keyword evidence="4 5" id="KW-0520">NAD</keyword>
<dbReference type="AlphaFoldDB" id="A0A5Q2FBB1"/>
<dbReference type="InterPro" id="IPR016156">
    <property type="entry name" value="FAD/NAD-linked_Rdtase_dimer_sf"/>
</dbReference>
<dbReference type="InterPro" id="IPR036188">
    <property type="entry name" value="FAD/NAD-bd_sf"/>
</dbReference>
<feature type="binding site" evidence="5">
    <location>
        <position position="51"/>
    </location>
    <ligand>
        <name>FAD</name>
        <dbReference type="ChEBI" id="CHEBI:57692"/>
    </ligand>
</feature>
<evidence type="ECO:0000313" key="9">
    <source>
        <dbReference type="EMBL" id="QGF23007.1"/>
    </source>
</evidence>
<evidence type="ECO:0000256" key="5">
    <source>
        <dbReference type="PIRSR" id="PIRSR000350-3"/>
    </source>
</evidence>
<dbReference type="Gene3D" id="3.30.390.30">
    <property type="match status" value="1"/>
</dbReference>
<dbReference type="PRINTS" id="PR00411">
    <property type="entry name" value="PNDRDTASEI"/>
</dbReference>
<dbReference type="KEGG" id="rain:Rai3103_04245"/>
<evidence type="ECO:0000256" key="4">
    <source>
        <dbReference type="ARBA" id="ARBA00023027"/>
    </source>
</evidence>
<dbReference type="Pfam" id="PF07992">
    <property type="entry name" value="Pyr_redox_2"/>
    <property type="match status" value="1"/>
</dbReference>
<comment type="similarity">
    <text evidence="1">Belongs to the class-I pyridine nucleotide-disulfide oxidoreductase family.</text>
</comment>
<evidence type="ECO:0000313" key="10">
    <source>
        <dbReference type="Proteomes" id="UP000386847"/>
    </source>
</evidence>
<accession>A0A5Q2FBB1</accession>
<dbReference type="Proteomes" id="UP000386847">
    <property type="component" value="Chromosome"/>
</dbReference>
<dbReference type="GO" id="GO:0050660">
    <property type="term" value="F:flavin adenine dinucleotide binding"/>
    <property type="evidence" value="ECO:0007669"/>
    <property type="project" value="TreeGrafter"/>
</dbReference>
<protein>
    <submittedName>
        <fullName evidence="9">SidA/IucD/PvdA family monooxygenase</fullName>
    </submittedName>
</protein>
<dbReference type="Pfam" id="PF02852">
    <property type="entry name" value="Pyr_redox_dim"/>
    <property type="match status" value="1"/>
</dbReference>
<dbReference type="InterPro" id="IPR001100">
    <property type="entry name" value="Pyr_nuc-diS_OxRdtase"/>
</dbReference>
<keyword evidence="3 5" id="KW-0274">FAD</keyword>
<sequence length="465" mass="48298">MTTYDVIVLGGGAAGENAADYAIRGSSRTAAIVEAELLGGECSYWACIPSKALLRPLDVAETAANLSPLSVPALDRAALLTRRDAWVSQYEDAGQLRWAEGAGITVIRGTGRLAGERAVEVVDESGAARRFEARTAVVLATGSVPTIPDAFASVRPWTTRDVTAVAEVPRRLAVVGGGVAACEAARWMTALGSAVTLLVRGERLLTKFEDFVGEDVLDGLRAAGVTVRLDTSVTRAEREGADHAPAVGRIHGGPVTLTLDDDSDDLEVDEVLVAAGRRPNTDDIGLASLGLAAGELKGRTHGGALPPWLFTVGDINGEAMLTHWGKHQGRLVGRRIAALAEGRTPPEEPAAPIPQVVFSAPQVASVGLSSAQAATAGHAVRLLDADYAAAAGVGLLRDDAAGRARLVVDAQTDVLLGATFVGPDVADLLHAATVAITGGLDLDTLRRAVPSYPTASEVWLRLLEH</sequence>
<evidence type="ECO:0000259" key="8">
    <source>
        <dbReference type="Pfam" id="PF07992"/>
    </source>
</evidence>
<dbReference type="PANTHER" id="PTHR22912:SF151">
    <property type="entry name" value="DIHYDROLIPOYL DEHYDROGENASE, MITOCHONDRIAL"/>
    <property type="match status" value="1"/>
</dbReference>
<keyword evidence="2" id="KW-0285">Flavoprotein</keyword>
<gene>
    <name evidence="9" type="ORF">Rai3103_04245</name>
</gene>
<dbReference type="EMBL" id="CP045725">
    <property type="protein sequence ID" value="QGF23007.1"/>
    <property type="molecule type" value="Genomic_DNA"/>
</dbReference>
<dbReference type="Gene3D" id="3.50.50.60">
    <property type="entry name" value="FAD/NAD(P)-binding domain"/>
    <property type="match status" value="2"/>
</dbReference>
<dbReference type="RefSeq" id="WP_153571534.1">
    <property type="nucleotide sequence ID" value="NZ_CP045725.1"/>
</dbReference>
<feature type="binding site" evidence="5">
    <location>
        <position position="111"/>
    </location>
    <ligand>
        <name>FAD</name>
        <dbReference type="ChEBI" id="CHEBI:57692"/>
    </ligand>
</feature>
<feature type="binding site" evidence="5">
    <location>
        <begin position="141"/>
        <end position="143"/>
    </location>
    <ligand>
        <name>FAD</name>
        <dbReference type="ChEBI" id="CHEBI:57692"/>
    </ligand>
</feature>
<feature type="binding site" evidence="5">
    <location>
        <begin position="176"/>
        <end position="183"/>
    </location>
    <ligand>
        <name>NAD(+)</name>
        <dbReference type="ChEBI" id="CHEBI:57540"/>
    </ligand>
</feature>
<keyword evidence="9" id="KW-0560">Oxidoreductase</keyword>
<reference evidence="9 10" key="1">
    <citation type="submission" date="2019-10" db="EMBL/GenBank/DDBJ databases">
        <title>Genomic analysis of Raineyella sp. CBA3103.</title>
        <authorList>
            <person name="Roh S.W."/>
        </authorList>
    </citation>
    <scope>NUCLEOTIDE SEQUENCE [LARGE SCALE GENOMIC DNA]</scope>
    <source>
        <strain evidence="9 10">CBA3103</strain>
    </source>
</reference>
<feature type="binding site" evidence="5">
    <location>
        <position position="314"/>
    </location>
    <ligand>
        <name>FAD</name>
        <dbReference type="ChEBI" id="CHEBI:57692"/>
    </ligand>
</feature>
<organism evidence="9 10">
    <name type="scientific">Raineyella fluvialis</name>
    <dbReference type="NCBI Taxonomy" id="2662261"/>
    <lineage>
        <taxon>Bacteria</taxon>
        <taxon>Bacillati</taxon>
        <taxon>Actinomycetota</taxon>
        <taxon>Actinomycetes</taxon>
        <taxon>Propionibacteriales</taxon>
        <taxon>Propionibacteriaceae</taxon>
        <taxon>Raineyella</taxon>
    </lineage>
</organism>
<dbReference type="SUPFAM" id="SSF51905">
    <property type="entry name" value="FAD/NAD(P)-binding domain"/>
    <property type="match status" value="1"/>
</dbReference>
<dbReference type="InterPro" id="IPR004099">
    <property type="entry name" value="Pyr_nucl-diS_OxRdtase_dimer"/>
</dbReference>
<evidence type="ECO:0000259" key="7">
    <source>
        <dbReference type="Pfam" id="PF02852"/>
    </source>
</evidence>
<keyword evidence="9" id="KW-0503">Monooxygenase</keyword>